<evidence type="ECO:0000313" key="3">
    <source>
        <dbReference type="Proteomes" id="UP000464274"/>
    </source>
</evidence>
<name>A0A6B9SY26_9CAUD</name>
<sequence>MSTSLHIGFVRRVPGTIKHNNAEFDSTSSICKETLRHRINREQYRLNEEKRNKEIEENTRRFYEQLHRRNQWLATVCSIL</sequence>
<feature type="coiled-coil region" evidence="1">
    <location>
        <begin position="32"/>
        <end position="66"/>
    </location>
</feature>
<dbReference type="Proteomes" id="UP000464274">
    <property type="component" value="Segment"/>
</dbReference>
<accession>A0A6B9SY26</accession>
<keyword evidence="3" id="KW-1185">Reference proteome</keyword>
<dbReference type="EMBL" id="MN864865">
    <property type="protein sequence ID" value="QHJ75799.1"/>
    <property type="molecule type" value="Genomic_DNA"/>
</dbReference>
<organism evidence="2 3">
    <name type="scientific">Acinetobacter phage vB_AbaM_PhT2</name>
    <dbReference type="NCBI Taxonomy" id="2690230"/>
    <lineage>
        <taxon>Viruses</taxon>
        <taxon>Duplodnaviria</taxon>
        <taxon>Heunggongvirae</taxon>
        <taxon>Uroviricota</taxon>
        <taxon>Caudoviricetes</taxon>
        <taxon>Pantevenvirales</taxon>
        <taxon>Straboviridae</taxon>
        <taxon>Twarogvirinae</taxon>
        <taxon>Hadassahvirus</taxon>
        <taxon>Hadassahvirus pht2</taxon>
    </lineage>
</organism>
<evidence type="ECO:0000313" key="2">
    <source>
        <dbReference type="EMBL" id="QHJ75799.1"/>
    </source>
</evidence>
<gene>
    <name evidence="2" type="ORF">vBAbaMPhT2_194</name>
</gene>
<keyword evidence="1" id="KW-0175">Coiled coil</keyword>
<protein>
    <submittedName>
        <fullName evidence="2">Uncharacterized protein</fullName>
    </submittedName>
</protein>
<reference evidence="2 3" key="1">
    <citation type="submission" date="2019-12" db="EMBL/GenBank/DDBJ databases">
        <title>Developing bacteriophages as a method of controlling the opportunistic pathogen Acinetobacter baumannii in Thai hospitals.</title>
        <authorList>
            <person name="Styles K.M."/>
            <person name="Smith S.E."/>
            <person name="Thummeepak R."/>
            <person name="Leungtongkam U."/>
            <person name="Christie G.S."/>
            <person name="Millard A."/>
            <person name="Moat J."/>
            <person name="Dowson C.C."/>
            <person name="Wellington E.M."/>
            <person name="Sitthisak S."/>
            <person name="Sagona A.P."/>
        </authorList>
    </citation>
    <scope>NUCLEOTIDE SEQUENCE [LARGE SCALE GENOMIC DNA]</scope>
</reference>
<proteinExistence type="predicted"/>
<evidence type="ECO:0000256" key="1">
    <source>
        <dbReference type="SAM" id="Coils"/>
    </source>
</evidence>